<proteinExistence type="predicted"/>
<dbReference type="Proteomes" id="UP000199708">
    <property type="component" value="Unassembled WGS sequence"/>
</dbReference>
<organism evidence="1 2">
    <name type="scientific">Facklamia miroungae</name>
    <dbReference type="NCBI Taxonomy" id="120956"/>
    <lineage>
        <taxon>Bacteria</taxon>
        <taxon>Bacillati</taxon>
        <taxon>Bacillota</taxon>
        <taxon>Bacilli</taxon>
        <taxon>Lactobacillales</taxon>
        <taxon>Aerococcaceae</taxon>
        <taxon>Facklamia</taxon>
    </lineage>
</organism>
<dbReference type="EMBL" id="FNCK01000001">
    <property type="protein sequence ID" value="SDF79641.1"/>
    <property type="molecule type" value="Genomic_DNA"/>
</dbReference>
<dbReference type="RefSeq" id="WP_090288784.1">
    <property type="nucleotide sequence ID" value="NZ_FNCK01000001.1"/>
</dbReference>
<dbReference type="STRING" id="120956.SAMN05421791_10175"/>
<evidence type="ECO:0000313" key="2">
    <source>
        <dbReference type="Proteomes" id="UP000199708"/>
    </source>
</evidence>
<sequence length="123" mass="14513">MQMTVSSQIKLDRIIKAMEDREHPVFAIDLNKDEINNFDSFFIYNDKGNIFRAEGANQYRMNFTVLYISKTHDDIDEITLIDELIRYGLTFVDSSREEAKFKETDQTALVITLNFTQIFRLCR</sequence>
<dbReference type="OrthoDB" id="2168467at2"/>
<protein>
    <submittedName>
        <fullName evidence="1">Uncharacterized protein</fullName>
    </submittedName>
</protein>
<evidence type="ECO:0000313" key="1">
    <source>
        <dbReference type="EMBL" id="SDF79641.1"/>
    </source>
</evidence>
<accession>A0A1G7P079</accession>
<name>A0A1G7P079_9LACT</name>
<dbReference type="AlphaFoldDB" id="A0A1G7P079"/>
<keyword evidence="2" id="KW-1185">Reference proteome</keyword>
<reference evidence="1 2" key="1">
    <citation type="submission" date="2016-10" db="EMBL/GenBank/DDBJ databases">
        <authorList>
            <person name="de Groot N.N."/>
        </authorList>
    </citation>
    <scope>NUCLEOTIDE SEQUENCE [LARGE SCALE GENOMIC DNA]</scope>
    <source>
        <strain evidence="1 2">ATCC BAA-466</strain>
    </source>
</reference>
<gene>
    <name evidence="1" type="ORF">SAMN05421791_10175</name>
</gene>